<name>A0AAP0CR09_9ASTR</name>
<keyword evidence="2" id="KW-1185">Reference proteome</keyword>
<comment type="caution">
    <text evidence="1">The sequence shown here is derived from an EMBL/GenBank/DDBJ whole genome shotgun (WGS) entry which is preliminary data.</text>
</comment>
<dbReference type="EMBL" id="JBCNJP010000019">
    <property type="protein sequence ID" value="KAK9061405.1"/>
    <property type="molecule type" value="Genomic_DNA"/>
</dbReference>
<sequence>MKLLHSSFGLESLDSLPGEVRIVTTKMTVSSSLLVPVVATPLEVKVDSHHPRPKVEVLLDKDKDFLIRDGSSLVCVHENRKWLSHTNSI</sequence>
<evidence type="ECO:0000313" key="2">
    <source>
        <dbReference type="Proteomes" id="UP001408789"/>
    </source>
</evidence>
<dbReference type="Proteomes" id="UP001408789">
    <property type="component" value="Unassembled WGS sequence"/>
</dbReference>
<organism evidence="1 2">
    <name type="scientific">Deinandra increscens subsp. villosa</name>
    <dbReference type="NCBI Taxonomy" id="3103831"/>
    <lineage>
        <taxon>Eukaryota</taxon>
        <taxon>Viridiplantae</taxon>
        <taxon>Streptophyta</taxon>
        <taxon>Embryophyta</taxon>
        <taxon>Tracheophyta</taxon>
        <taxon>Spermatophyta</taxon>
        <taxon>Magnoliopsida</taxon>
        <taxon>eudicotyledons</taxon>
        <taxon>Gunneridae</taxon>
        <taxon>Pentapetalae</taxon>
        <taxon>asterids</taxon>
        <taxon>campanulids</taxon>
        <taxon>Asterales</taxon>
        <taxon>Asteraceae</taxon>
        <taxon>Asteroideae</taxon>
        <taxon>Heliantheae alliance</taxon>
        <taxon>Madieae</taxon>
        <taxon>Madiinae</taxon>
        <taxon>Deinandra</taxon>
    </lineage>
</organism>
<gene>
    <name evidence="1" type="ORF">SSX86_018586</name>
</gene>
<dbReference type="AlphaFoldDB" id="A0AAP0CR09"/>
<dbReference type="AntiFam" id="ANF00232">
    <property type="entry name" value="Shadow ORF (opposite metK)"/>
</dbReference>
<protein>
    <submittedName>
        <fullName evidence="1">Uncharacterized protein</fullName>
    </submittedName>
</protein>
<proteinExistence type="predicted"/>
<evidence type="ECO:0000313" key="1">
    <source>
        <dbReference type="EMBL" id="KAK9061405.1"/>
    </source>
</evidence>
<reference evidence="1 2" key="1">
    <citation type="submission" date="2024-04" db="EMBL/GenBank/DDBJ databases">
        <title>The reference genome of an endangered Asteraceae, Deinandra increscens subsp. villosa, native to the Central Coast of California.</title>
        <authorList>
            <person name="Guilliams M."/>
            <person name="Hasenstab-Lehman K."/>
            <person name="Meyer R."/>
            <person name="Mcevoy S."/>
        </authorList>
    </citation>
    <scope>NUCLEOTIDE SEQUENCE [LARGE SCALE GENOMIC DNA]</scope>
    <source>
        <tissue evidence="1">Leaf</tissue>
    </source>
</reference>
<accession>A0AAP0CR09</accession>